<feature type="transmembrane region" description="Helical" evidence="1">
    <location>
        <begin position="195"/>
        <end position="217"/>
    </location>
</feature>
<feature type="transmembrane region" description="Helical" evidence="1">
    <location>
        <begin position="156"/>
        <end position="175"/>
    </location>
</feature>
<feature type="transmembrane region" description="Helical" evidence="1">
    <location>
        <begin position="309"/>
        <end position="333"/>
    </location>
</feature>
<keyword evidence="1" id="KW-1133">Transmembrane helix</keyword>
<geneLocation type="mitochondrion" evidence="2"/>
<feature type="transmembrane region" description="Helical" evidence="1">
    <location>
        <begin position="47"/>
        <end position="74"/>
    </location>
</feature>
<accession>A0A7T0M4L1</accession>
<sequence>MYFISFSYIWIIFFFILFYLTILLSVLVYLIPIFINFFNTIKIKKKFYFINALSLFWIFFFYVLVLTLTLYTLQTPITSIWSNHFLITNYSIKIFYFISIFFLLMILIYTTSFYLSSKEIYDYFMVLINFNLWIIMLHFTNSLFSVMFIIEVLTTLILLLNTTSVFSTTYFNLNYKFSYYTFNHKNLPSSFIKSILFYFWTSLIASLMLFFFLLFFYQKINTFDWYLIEYIFTYFINFNSTQVIFKFSLVWYLLIFTFFLKCGLMPYFIWKPTYFKGVSYYTLFWYITYFYFFLFIFITQLFINYLSIIFYQYIYLITIFVLIGLVLLNLIMLETYYIKSFLAISSILNSTYLIFILINPQIINLLFWL</sequence>
<feature type="transmembrane region" description="Helical" evidence="1">
    <location>
        <begin position="127"/>
        <end position="150"/>
    </location>
</feature>
<dbReference type="EMBL" id="MT471315">
    <property type="protein sequence ID" value="QPL15915.1"/>
    <property type="molecule type" value="Genomic_DNA"/>
</dbReference>
<dbReference type="AlphaFoldDB" id="A0A7T0M4L1"/>
<gene>
    <name evidence="2" type="primary">nad2_a</name>
</gene>
<keyword evidence="1" id="KW-0472">Membrane</keyword>
<feature type="transmembrane region" description="Helical" evidence="1">
    <location>
        <begin position="340"/>
        <end position="363"/>
    </location>
</feature>
<evidence type="ECO:0000313" key="2">
    <source>
        <dbReference type="EMBL" id="QPL15915.1"/>
    </source>
</evidence>
<reference evidence="2" key="1">
    <citation type="submission" date="2020-05" db="EMBL/GenBank/DDBJ databases">
        <title>Characterization and comparative analysis of mitochondrial genomes of the highly differentiated ciliated protists shed light on the diversity and evolution of the linear molecular architecture.</title>
        <authorList>
            <person name="Zhang T."/>
            <person name="Li C."/>
            <person name="Zhang X."/>
            <person name="Wang C."/>
            <person name="Roger A.J."/>
            <person name="Song W."/>
            <person name="Gao F."/>
        </authorList>
    </citation>
    <scope>NUCLEOTIDE SEQUENCE</scope>
</reference>
<protein>
    <submittedName>
        <fullName evidence="2">NADH dehydrogenase subunit 2a</fullName>
    </submittedName>
</protein>
<keyword evidence="2" id="KW-0496">Mitochondrion</keyword>
<feature type="transmembrane region" description="Helical" evidence="1">
    <location>
        <begin position="282"/>
        <end position="303"/>
    </location>
</feature>
<feature type="transmembrane region" description="Helical" evidence="1">
    <location>
        <begin position="6"/>
        <end position="35"/>
    </location>
</feature>
<organism evidence="2">
    <name type="scientific">Strombidium sp</name>
    <dbReference type="NCBI Taxonomy" id="181122"/>
    <lineage>
        <taxon>Eukaryota</taxon>
        <taxon>Sar</taxon>
        <taxon>Alveolata</taxon>
        <taxon>Ciliophora</taxon>
        <taxon>Intramacronucleata</taxon>
        <taxon>Spirotrichea</taxon>
        <taxon>Oligotrichia</taxon>
        <taxon>Strombidiidae</taxon>
        <taxon>Strombidium</taxon>
    </lineage>
</organism>
<proteinExistence type="predicted"/>
<feature type="transmembrane region" description="Helical" evidence="1">
    <location>
        <begin position="249"/>
        <end position="270"/>
    </location>
</feature>
<feature type="transmembrane region" description="Helical" evidence="1">
    <location>
        <begin position="94"/>
        <end position="115"/>
    </location>
</feature>
<name>A0A7T0M4L1_9SPIT</name>
<keyword evidence="1" id="KW-0812">Transmembrane</keyword>
<evidence type="ECO:0000256" key="1">
    <source>
        <dbReference type="SAM" id="Phobius"/>
    </source>
</evidence>